<dbReference type="PRINTS" id="PR00151">
    <property type="entry name" value="PORPHBDMNASE"/>
</dbReference>
<dbReference type="FunFam" id="3.40.190.10:FF:000004">
    <property type="entry name" value="Porphobilinogen deaminase"/>
    <property type="match status" value="1"/>
</dbReference>
<dbReference type="FunFam" id="3.40.190.10:FF:000005">
    <property type="entry name" value="Porphobilinogen deaminase"/>
    <property type="match status" value="1"/>
</dbReference>
<dbReference type="SUPFAM" id="SSF54782">
    <property type="entry name" value="Porphobilinogen deaminase (hydroxymethylbilane synthase), C-terminal domain"/>
    <property type="match status" value="1"/>
</dbReference>
<evidence type="ECO:0000313" key="11">
    <source>
        <dbReference type="EMBL" id="GGF31002.1"/>
    </source>
</evidence>
<dbReference type="NCBIfam" id="TIGR00212">
    <property type="entry name" value="hemC"/>
    <property type="match status" value="1"/>
</dbReference>
<comment type="cofactor">
    <cofactor evidence="8">
        <name>dipyrromethane</name>
        <dbReference type="ChEBI" id="CHEBI:60342"/>
    </cofactor>
    <text evidence="8">Binds 1 dipyrromethane group covalently.</text>
</comment>
<feature type="domain" description="Porphobilinogen deaminase N-terminal" evidence="9">
    <location>
        <begin position="8"/>
        <end position="219"/>
    </location>
</feature>
<dbReference type="PROSITE" id="PS00533">
    <property type="entry name" value="PORPHOBILINOGEN_DEAM"/>
    <property type="match status" value="1"/>
</dbReference>
<keyword evidence="6 8" id="KW-0627">Porphyrin biosynthesis</keyword>
<dbReference type="InterPro" id="IPR036803">
    <property type="entry name" value="Porphobilinogen_deaminase_C_sf"/>
</dbReference>
<dbReference type="InterPro" id="IPR022418">
    <property type="entry name" value="Porphobilinogen_deaminase_C"/>
</dbReference>
<organism evidence="11 12">
    <name type="scientific">Aliidongia dinghuensis</name>
    <dbReference type="NCBI Taxonomy" id="1867774"/>
    <lineage>
        <taxon>Bacteria</taxon>
        <taxon>Pseudomonadati</taxon>
        <taxon>Pseudomonadota</taxon>
        <taxon>Alphaproteobacteria</taxon>
        <taxon>Rhodospirillales</taxon>
        <taxon>Dongiaceae</taxon>
        <taxon>Aliidongia</taxon>
    </lineage>
</organism>
<dbReference type="SUPFAM" id="SSF53850">
    <property type="entry name" value="Periplasmic binding protein-like II"/>
    <property type="match status" value="1"/>
</dbReference>
<dbReference type="InterPro" id="IPR000860">
    <property type="entry name" value="HemC"/>
</dbReference>
<comment type="catalytic activity">
    <reaction evidence="7 8">
        <text>4 porphobilinogen + H2O = hydroxymethylbilane + 4 NH4(+)</text>
        <dbReference type="Rhea" id="RHEA:13185"/>
        <dbReference type="ChEBI" id="CHEBI:15377"/>
        <dbReference type="ChEBI" id="CHEBI:28938"/>
        <dbReference type="ChEBI" id="CHEBI:57845"/>
        <dbReference type="ChEBI" id="CHEBI:58126"/>
        <dbReference type="EC" id="2.5.1.61"/>
    </reaction>
</comment>
<dbReference type="PANTHER" id="PTHR11557:SF0">
    <property type="entry name" value="PORPHOBILINOGEN DEAMINASE"/>
    <property type="match status" value="1"/>
</dbReference>
<dbReference type="PIRSF" id="PIRSF001438">
    <property type="entry name" value="4pyrrol_synth_OHMeBilane_synth"/>
    <property type="match status" value="1"/>
</dbReference>
<reference evidence="11" key="1">
    <citation type="journal article" date="2014" name="Int. J. Syst. Evol. Microbiol.">
        <title>Complete genome sequence of Corynebacterium casei LMG S-19264T (=DSM 44701T), isolated from a smear-ripened cheese.</title>
        <authorList>
            <consortium name="US DOE Joint Genome Institute (JGI-PGF)"/>
            <person name="Walter F."/>
            <person name="Albersmeier A."/>
            <person name="Kalinowski J."/>
            <person name="Ruckert C."/>
        </authorList>
    </citation>
    <scope>NUCLEOTIDE SEQUENCE</scope>
    <source>
        <strain evidence="11">CGMCC 1.15725</strain>
    </source>
</reference>
<comment type="caution">
    <text evidence="11">The sequence shown here is derived from an EMBL/GenBank/DDBJ whole genome shotgun (WGS) entry which is preliminary data.</text>
</comment>
<dbReference type="Gene3D" id="3.30.160.40">
    <property type="entry name" value="Porphobilinogen deaminase, C-terminal domain"/>
    <property type="match status" value="1"/>
</dbReference>
<dbReference type="EMBL" id="BMJQ01000011">
    <property type="protein sequence ID" value="GGF31002.1"/>
    <property type="molecule type" value="Genomic_DNA"/>
</dbReference>
<keyword evidence="12" id="KW-1185">Reference proteome</keyword>
<dbReference type="GO" id="GO:0005737">
    <property type="term" value="C:cytoplasm"/>
    <property type="evidence" value="ECO:0007669"/>
    <property type="project" value="UniProtKB-UniRule"/>
</dbReference>
<comment type="subunit">
    <text evidence="4 8">Monomer.</text>
</comment>
<comment type="function">
    <text evidence="1 8">Tetrapolymerization of the monopyrrole PBG into the hydroxymethylbilane pre-uroporphyrinogen in several discrete steps.</text>
</comment>
<evidence type="ECO:0000256" key="2">
    <source>
        <dbReference type="ARBA" id="ARBA00004735"/>
    </source>
</evidence>
<evidence type="ECO:0000259" key="10">
    <source>
        <dbReference type="Pfam" id="PF03900"/>
    </source>
</evidence>
<dbReference type="Gene3D" id="3.40.190.10">
    <property type="entry name" value="Periplasmic binding protein-like II"/>
    <property type="match status" value="2"/>
</dbReference>
<evidence type="ECO:0000256" key="3">
    <source>
        <dbReference type="ARBA" id="ARBA00005638"/>
    </source>
</evidence>
<evidence type="ECO:0000256" key="7">
    <source>
        <dbReference type="ARBA" id="ARBA00048169"/>
    </source>
</evidence>
<protein>
    <recommendedName>
        <fullName evidence="8">Porphobilinogen deaminase</fullName>
        <shortName evidence="8">PBG</shortName>
        <ecNumber evidence="8">2.5.1.61</ecNumber>
    </recommendedName>
    <alternativeName>
        <fullName evidence="8">Hydroxymethylbilane synthase</fullName>
        <shortName evidence="8">HMBS</shortName>
    </alternativeName>
    <alternativeName>
        <fullName evidence="8">Pre-uroporphyrinogen synthase</fullName>
    </alternativeName>
</protein>
<feature type="modified residue" description="S-(dipyrrolylmethanemethyl)cysteine" evidence="8">
    <location>
        <position position="248"/>
    </location>
</feature>
<evidence type="ECO:0000256" key="8">
    <source>
        <dbReference type="HAMAP-Rule" id="MF_00260"/>
    </source>
</evidence>
<dbReference type="AlphaFoldDB" id="A0A8J3E3K0"/>
<dbReference type="Proteomes" id="UP000646365">
    <property type="component" value="Unassembled WGS sequence"/>
</dbReference>
<comment type="pathway">
    <text evidence="2">Porphyrin-containing compound metabolism; protoporphyrin-IX biosynthesis; coproporphyrinogen-III from 5-aminolevulinate: step 2/4.</text>
</comment>
<dbReference type="RefSeq" id="WP_189049304.1">
    <property type="nucleotide sequence ID" value="NZ_BMJQ01000011.1"/>
</dbReference>
<comment type="miscellaneous">
    <text evidence="8">The porphobilinogen subunits are added to the dipyrromethane group.</text>
</comment>
<dbReference type="HAMAP" id="MF_00260">
    <property type="entry name" value="Porphobil_deam"/>
    <property type="match status" value="1"/>
</dbReference>
<reference evidence="11" key="2">
    <citation type="submission" date="2020-09" db="EMBL/GenBank/DDBJ databases">
        <authorList>
            <person name="Sun Q."/>
            <person name="Zhou Y."/>
        </authorList>
    </citation>
    <scope>NUCLEOTIDE SEQUENCE</scope>
    <source>
        <strain evidence="11">CGMCC 1.15725</strain>
    </source>
</reference>
<dbReference type="GO" id="GO:0004418">
    <property type="term" value="F:hydroxymethylbilane synthase activity"/>
    <property type="evidence" value="ECO:0007669"/>
    <property type="project" value="UniProtKB-UniRule"/>
</dbReference>
<dbReference type="GO" id="GO:0006782">
    <property type="term" value="P:protoporphyrinogen IX biosynthetic process"/>
    <property type="evidence" value="ECO:0007669"/>
    <property type="project" value="UniProtKB-UniRule"/>
</dbReference>
<dbReference type="EC" id="2.5.1.61" evidence="8"/>
<sequence>MSLDRPLLRIGTRGSALALAQAEMVRALLMAAHPELASPDAIALTIIRTTGDTVTDRTLAAIGGKGLFTKEIEEALVDGRVDLAVHSMKDVATWLPDGLVIDCFLEREDPRDAFFSEKADGLMSLPPGAVVGTASLRRQAQILRARPDLAVVPFRGNIDTRLAKLAAGQVDATLLAIAGVKRLGLADRVTQILPPELMLPAVAQGAIGIERRAADARVAAYLAPLNHRPTATRVAAERALLASLDGSCKTPIAALAELDGDTLTLRSLIVRPDGTSAHADQRSGPATDAVALGRTAGETLRARAGAGFFDLPVPDTSAR</sequence>
<evidence type="ECO:0000259" key="9">
    <source>
        <dbReference type="Pfam" id="PF01379"/>
    </source>
</evidence>
<evidence type="ECO:0000256" key="6">
    <source>
        <dbReference type="ARBA" id="ARBA00023244"/>
    </source>
</evidence>
<name>A0A8J3E3K0_9PROT</name>
<dbReference type="PANTHER" id="PTHR11557">
    <property type="entry name" value="PORPHOBILINOGEN DEAMINASE"/>
    <property type="match status" value="1"/>
</dbReference>
<keyword evidence="5 8" id="KW-0808">Transferase</keyword>
<dbReference type="Pfam" id="PF03900">
    <property type="entry name" value="Porphobil_deamC"/>
    <property type="match status" value="1"/>
</dbReference>
<evidence type="ECO:0000256" key="4">
    <source>
        <dbReference type="ARBA" id="ARBA00011245"/>
    </source>
</evidence>
<evidence type="ECO:0000313" key="12">
    <source>
        <dbReference type="Proteomes" id="UP000646365"/>
    </source>
</evidence>
<dbReference type="Pfam" id="PF01379">
    <property type="entry name" value="Porphobil_deam"/>
    <property type="match status" value="1"/>
</dbReference>
<dbReference type="UniPathway" id="UPA00251">
    <property type="reaction ID" value="UER00319"/>
</dbReference>
<proteinExistence type="inferred from homology"/>
<evidence type="ECO:0000256" key="5">
    <source>
        <dbReference type="ARBA" id="ARBA00022679"/>
    </source>
</evidence>
<accession>A0A8J3E3K0</accession>
<dbReference type="InterPro" id="IPR022419">
    <property type="entry name" value="Porphobilin_deaminase_cofac_BS"/>
</dbReference>
<comment type="similarity">
    <text evidence="3 8">Belongs to the HMBS family.</text>
</comment>
<evidence type="ECO:0000256" key="1">
    <source>
        <dbReference type="ARBA" id="ARBA00002869"/>
    </source>
</evidence>
<dbReference type="InterPro" id="IPR022417">
    <property type="entry name" value="Porphobilin_deaminase_N"/>
</dbReference>
<feature type="domain" description="Porphobilinogen deaminase C-terminal" evidence="10">
    <location>
        <begin position="232"/>
        <end position="301"/>
    </location>
</feature>
<gene>
    <name evidence="8 11" type="primary">hemC</name>
    <name evidence="11" type="ORF">GCM10011611_41400</name>
</gene>